<gene>
    <name evidence="2" type="ORF">PLEOSDRAFT_1114306</name>
</gene>
<feature type="transmembrane region" description="Helical" evidence="1">
    <location>
        <begin position="6"/>
        <end position="27"/>
    </location>
</feature>
<keyword evidence="1" id="KW-0472">Membrane</keyword>
<feature type="transmembrane region" description="Helical" evidence="1">
    <location>
        <begin position="39"/>
        <end position="60"/>
    </location>
</feature>
<dbReference type="InParanoid" id="A0A067N845"/>
<dbReference type="VEuPathDB" id="FungiDB:PLEOSDRAFT_1114306"/>
<protein>
    <submittedName>
        <fullName evidence="2">Uncharacterized protein</fullName>
    </submittedName>
</protein>
<organism evidence="2 3">
    <name type="scientific">Pleurotus ostreatus (strain PC15)</name>
    <name type="common">Oyster mushroom</name>
    <dbReference type="NCBI Taxonomy" id="1137138"/>
    <lineage>
        <taxon>Eukaryota</taxon>
        <taxon>Fungi</taxon>
        <taxon>Dikarya</taxon>
        <taxon>Basidiomycota</taxon>
        <taxon>Agaricomycotina</taxon>
        <taxon>Agaricomycetes</taxon>
        <taxon>Agaricomycetidae</taxon>
        <taxon>Agaricales</taxon>
        <taxon>Pleurotineae</taxon>
        <taxon>Pleurotaceae</taxon>
        <taxon>Pleurotus</taxon>
    </lineage>
</organism>
<dbReference type="HOGENOM" id="CLU_037033_1_1_1"/>
<dbReference type="AlphaFoldDB" id="A0A067N845"/>
<sequence>MEVVGYVALTIFALYFFCILWLFHLILSNISKQAFAKSWGQLTLFASLTTLSFAHTWYYMFKFMQWSFVNYEESIYPNTSAPLIERMAQWLVNTQLFKQAWYAVCDGPLNWWWSEQLCLFTVGCWTVILASEGTYHRVEHVWAYMLLGQLVAISVASNLFYIAILSSPIPREAAKQSSSRAPATLWVSVLLALATVGLSPYTTSRTFLPNLLVMHALLVVPLLPPSLLPYVTHQQRPIRVRTLYGLVLFVSFAIRTHTILEGGKVVGSGSPFGLFSAAWDVLYSHPAQSSIGWDVIWTTVSFIAWTATKRISDDRALSDVPYLMLTSPFVSVALTGPYILREETGSALFEATSAVEKKVMVDEERKED</sequence>
<evidence type="ECO:0000313" key="2">
    <source>
        <dbReference type="EMBL" id="KDQ23145.1"/>
    </source>
</evidence>
<keyword evidence="1" id="KW-1133">Transmembrane helix</keyword>
<evidence type="ECO:0000313" key="3">
    <source>
        <dbReference type="Proteomes" id="UP000027073"/>
    </source>
</evidence>
<dbReference type="EMBL" id="KL198013">
    <property type="protein sequence ID" value="KDQ23145.1"/>
    <property type="molecule type" value="Genomic_DNA"/>
</dbReference>
<name>A0A067N845_PLEO1</name>
<dbReference type="OrthoDB" id="2126185at2759"/>
<feature type="transmembrane region" description="Helical" evidence="1">
    <location>
        <begin position="207"/>
        <end position="231"/>
    </location>
</feature>
<evidence type="ECO:0000256" key="1">
    <source>
        <dbReference type="SAM" id="Phobius"/>
    </source>
</evidence>
<reference evidence="3" key="1">
    <citation type="journal article" date="2014" name="Proc. Natl. Acad. Sci. U.S.A.">
        <title>Extensive sampling of basidiomycete genomes demonstrates inadequacy of the white-rot/brown-rot paradigm for wood decay fungi.</title>
        <authorList>
            <person name="Riley R."/>
            <person name="Salamov A.A."/>
            <person name="Brown D.W."/>
            <person name="Nagy L.G."/>
            <person name="Floudas D."/>
            <person name="Held B.W."/>
            <person name="Levasseur A."/>
            <person name="Lombard V."/>
            <person name="Morin E."/>
            <person name="Otillar R."/>
            <person name="Lindquist E.A."/>
            <person name="Sun H."/>
            <person name="LaButti K.M."/>
            <person name="Schmutz J."/>
            <person name="Jabbour D."/>
            <person name="Luo H."/>
            <person name="Baker S.E."/>
            <person name="Pisabarro A.G."/>
            <person name="Walton J.D."/>
            <person name="Blanchette R.A."/>
            <person name="Henrissat B."/>
            <person name="Martin F."/>
            <person name="Cullen D."/>
            <person name="Hibbett D.S."/>
            <person name="Grigoriev I.V."/>
        </authorList>
    </citation>
    <scope>NUCLEOTIDE SEQUENCE [LARGE SCALE GENOMIC DNA]</scope>
    <source>
        <strain evidence="3">PC15</strain>
    </source>
</reference>
<feature type="transmembrane region" description="Helical" evidence="1">
    <location>
        <begin position="183"/>
        <end position="201"/>
    </location>
</feature>
<feature type="transmembrane region" description="Helical" evidence="1">
    <location>
        <begin position="141"/>
        <end position="162"/>
    </location>
</feature>
<keyword evidence="1" id="KW-0812">Transmembrane</keyword>
<proteinExistence type="predicted"/>
<dbReference type="Proteomes" id="UP000027073">
    <property type="component" value="Unassembled WGS sequence"/>
</dbReference>
<accession>A0A067N845</accession>